<dbReference type="NCBIfam" id="NF033855">
    <property type="entry name" value="tRNA_MNMC2"/>
    <property type="match status" value="1"/>
</dbReference>
<comment type="subcellular location">
    <subcellularLocation>
        <location evidence="10">Cytoplasm</location>
    </subcellularLocation>
</comment>
<evidence type="ECO:0000256" key="4">
    <source>
        <dbReference type="ARBA" id="ARBA00022679"/>
    </source>
</evidence>
<evidence type="ECO:0000256" key="6">
    <source>
        <dbReference type="ARBA" id="ARBA00022694"/>
    </source>
</evidence>
<keyword evidence="14" id="KW-1185">Reference proteome</keyword>
<dbReference type="Gene3D" id="3.40.50.150">
    <property type="entry name" value="Vaccinia Virus protein VP39"/>
    <property type="match status" value="1"/>
</dbReference>
<dbReference type="HAMAP" id="MF_01102">
    <property type="entry name" value="MnmC"/>
    <property type="match status" value="1"/>
</dbReference>
<dbReference type="EC" id="2.1.1.61" evidence="10"/>
<evidence type="ECO:0000313" key="14">
    <source>
        <dbReference type="Proteomes" id="UP000626148"/>
    </source>
</evidence>
<dbReference type="PANTHER" id="PTHR13847">
    <property type="entry name" value="SARCOSINE DEHYDROGENASE-RELATED"/>
    <property type="match status" value="1"/>
</dbReference>
<sequence length="653" mass="71809">MDTPELELTPDGTPRSARYDDVYFSRDDGLAESRFVFLDHNRLTERFRAMRPGEVFTIVETGFGTGLNCLATWQRFRECAPASARLVFVSTERYPLSREEIGTSLDHWPELSPLLARLVERYPHRFEGHHCVELDDRVDLLLLFGDANDTLADLNAHVNAWFLDGFAPSKNPELWQPPVFEAMARLSKPGATAATFTSARVVREGLAGAGFEVERVKGYGRKRNMVQARFTGRCGPPQPGLWPRNEWAWPEPGTRREVVVVGAGLAGAHTAWELARRGWTVTVLEQAESPAAGASGNAQGAVYARLSHDDSASNRFYAQALELAQARLARLPEHVAHQTCGLLQLNQGTKEAARFDRFQAHNPFPDSLVSLIDTETAETRAGVRLGAQALYFSGGGWVSPADLVADRLDHPNIRVLTGHRLTGLLQTTTGWQLTCDTHRGSITFDSPTVILATAWESARLPASAYLPVRPIAGQVTRISSQGAVSDLKTVLCSDRYLVPAHDGQHCLGATFHLKDTGTETRPEDDADNLNALQDRLPGVIGPFETVTGARAGVRCASPDYLPMVGPLLDAEAFDALYRVPLQKRLTRRLPPPPWHNGLWINIGHGSKGLCSVPLTAKLLAAWLNGEPMPVPHSLANHLNPNRFAIRSMIRGKR</sequence>
<reference evidence="13" key="1">
    <citation type="journal article" date="2014" name="Int. J. Syst. Evol. Microbiol.">
        <title>Complete genome sequence of Corynebacterium casei LMG S-19264T (=DSM 44701T), isolated from a smear-ripened cheese.</title>
        <authorList>
            <consortium name="US DOE Joint Genome Institute (JGI-PGF)"/>
            <person name="Walter F."/>
            <person name="Albersmeier A."/>
            <person name="Kalinowski J."/>
            <person name="Ruckert C."/>
        </authorList>
    </citation>
    <scope>NUCLEOTIDE SEQUENCE</scope>
    <source>
        <strain evidence="13">KCTC 22169</strain>
    </source>
</reference>
<keyword evidence="2 10" id="KW-0489">Methyltransferase</keyword>
<dbReference type="NCBIfam" id="TIGR03197">
    <property type="entry name" value="MnmC_Cterm"/>
    <property type="match status" value="1"/>
</dbReference>
<dbReference type="InterPro" id="IPR006076">
    <property type="entry name" value="FAD-dep_OxRdtase"/>
</dbReference>
<dbReference type="GO" id="GO:0032259">
    <property type="term" value="P:methylation"/>
    <property type="evidence" value="ECO:0007669"/>
    <property type="project" value="UniProtKB-KW"/>
</dbReference>
<gene>
    <name evidence="10 13" type="primary">mnmC</name>
    <name evidence="13" type="ORF">GCM10007392_30840</name>
</gene>
<dbReference type="GO" id="GO:0004808">
    <property type="term" value="F:tRNA (5-methylaminomethyl-2-thiouridylate)(34)-methyltransferase activity"/>
    <property type="evidence" value="ECO:0007669"/>
    <property type="project" value="UniProtKB-EC"/>
</dbReference>
<comment type="similarity">
    <text evidence="10">In the N-terminal section; belongs to the methyltransferase superfamily. tRNA (mnm(5)s(2)U34)-methyltransferase family.</text>
</comment>
<evidence type="ECO:0000259" key="11">
    <source>
        <dbReference type="Pfam" id="PF01266"/>
    </source>
</evidence>
<dbReference type="EC" id="1.5.-.-" evidence="10"/>
<dbReference type="InterPro" id="IPR008471">
    <property type="entry name" value="MnmC-like_methylTransf"/>
</dbReference>
<comment type="cofactor">
    <cofactor evidence="10">
        <name>FAD</name>
        <dbReference type="ChEBI" id="CHEBI:57692"/>
    </cofactor>
</comment>
<dbReference type="GO" id="GO:0005737">
    <property type="term" value="C:cytoplasm"/>
    <property type="evidence" value="ECO:0007669"/>
    <property type="project" value="UniProtKB-SubCell"/>
</dbReference>
<dbReference type="GO" id="GO:0002097">
    <property type="term" value="P:tRNA wobble base modification"/>
    <property type="evidence" value="ECO:0007669"/>
    <property type="project" value="UniProtKB-UniRule"/>
</dbReference>
<comment type="caution">
    <text evidence="13">The sequence shown here is derived from an EMBL/GenBank/DDBJ whole genome shotgun (WGS) entry which is preliminary data.</text>
</comment>
<comment type="function">
    <text evidence="10">Catalyzes the last two steps in the biosynthesis of 5-methylaminomethyl-2-thiouridine (mnm(5)s(2)U) at the wobble position (U34) in tRNA. Catalyzes the FAD-dependent demodification of cmnm(5)s(2)U34 to nm(5)s(2)U34, followed by the transfer of a methyl group from S-adenosyl-L-methionine to nm(5)s(2)U34, to form mnm(5)s(2)U34.</text>
</comment>
<dbReference type="InterPro" id="IPR023032">
    <property type="entry name" value="tRNA_MAMT_biosynth_bifunc_MnmC"/>
</dbReference>
<dbReference type="SUPFAM" id="SSF54373">
    <property type="entry name" value="FAD-linked reductases, C-terminal domain"/>
    <property type="match status" value="1"/>
</dbReference>
<dbReference type="RefSeq" id="WP_189610249.1">
    <property type="nucleotide sequence ID" value="NZ_BMXR01000007.1"/>
</dbReference>
<dbReference type="InterPro" id="IPR047785">
    <property type="entry name" value="tRNA_MNMC2"/>
</dbReference>
<protein>
    <recommendedName>
        <fullName evidence="10">tRNA 5-methylaminomethyl-2-thiouridine biosynthesis bifunctional protein MnmC</fullName>
        <shortName evidence="10">tRNA mnm(5)s(2)U biosynthesis bifunctional protein</shortName>
    </recommendedName>
    <domain>
        <recommendedName>
            <fullName evidence="10">tRNA (mnm(5)s(2)U34)-methyltransferase</fullName>
            <ecNumber evidence="10">2.1.1.61</ecNumber>
        </recommendedName>
    </domain>
    <domain>
        <recommendedName>
            <fullName evidence="10">FAD-dependent cmnm(5)s(2)U34 oxidoreductase</fullName>
            <ecNumber evidence="10">1.5.-.-</ecNumber>
        </recommendedName>
    </domain>
</protein>
<dbReference type="NCBIfam" id="NF002481">
    <property type="entry name" value="PRK01747.1-2"/>
    <property type="match status" value="1"/>
</dbReference>
<keyword evidence="8 10" id="KW-0560">Oxidoreductase</keyword>
<dbReference type="AlphaFoldDB" id="A0A918KFS3"/>
<dbReference type="GO" id="GO:0050660">
    <property type="term" value="F:flavin adenine dinucleotide binding"/>
    <property type="evidence" value="ECO:0007669"/>
    <property type="project" value="UniProtKB-UniRule"/>
</dbReference>
<dbReference type="Pfam" id="PF01266">
    <property type="entry name" value="DAO"/>
    <property type="match status" value="1"/>
</dbReference>
<dbReference type="Gene3D" id="3.30.9.10">
    <property type="entry name" value="D-Amino Acid Oxidase, subunit A, domain 2"/>
    <property type="match status" value="1"/>
</dbReference>
<keyword evidence="7 10" id="KW-0274">FAD</keyword>
<dbReference type="PANTHER" id="PTHR13847:SF283">
    <property type="entry name" value="TRNA 5-METHYLAMINOMETHYL-2-THIOURIDINE BIOSYNTHESIS BIFUNCTIONAL PROTEIN MNMC"/>
    <property type="match status" value="1"/>
</dbReference>
<dbReference type="SUPFAM" id="SSF51905">
    <property type="entry name" value="FAD/NAD(P)-binding domain"/>
    <property type="match status" value="1"/>
</dbReference>
<evidence type="ECO:0000256" key="2">
    <source>
        <dbReference type="ARBA" id="ARBA00022603"/>
    </source>
</evidence>
<dbReference type="Pfam" id="PF05430">
    <property type="entry name" value="Methyltransf_30"/>
    <property type="match status" value="1"/>
</dbReference>
<dbReference type="EMBL" id="BMXR01000007">
    <property type="protein sequence ID" value="GGX60647.1"/>
    <property type="molecule type" value="Genomic_DNA"/>
</dbReference>
<proteinExistence type="inferred from homology"/>
<evidence type="ECO:0000256" key="8">
    <source>
        <dbReference type="ARBA" id="ARBA00023002"/>
    </source>
</evidence>
<feature type="domain" description="MnmC-like methyltransferase" evidence="12">
    <location>
        <begin position="110"/>
        <end position="228"/>
    </location>
</feature>
<dbReference type="GO" id="GO:0016645">
    <property type="term" value="F:oxidoreductase activity, acting on the CH-NH group of donors"/>
    <property type="evidence" value="ECO:0007669"/>
    <property type="project" value="InterPro"/>
</dbReference>
<keyword evidence="5 10" id="KW-0949">S-adenosyl-L-methionine</keyword>
<name>A0A918KFS3_9GAMM</name>
<comment type="catalytic activity">
    <reaction evidence="10">
        <text>5-aminomethyl-2-thiouridine(34) in tRNA + S-adenosyl-L-methionine = 5-methylaminomethyl-2-thiouridine(34) in tRNA + S-adenosyl-L-homocysteine + H(+)</text>
        <dbReference type="Rhea" id="RHEA:19569"/>
        <dbReference type="Rhea" id="RHEA-COMP:10195"/>
        <dbReference type="Rhea" id="RHEA-COMP:10197"/>
        <dbReference type="ChEBI" id="CHEBI:15378"/>
        <dbReference type="ChEBI" id="CHEBI:57856"/>
        <dbReference type="ChEBI" id="CHEBI:59789"/>
        <dbReference type="ChEBI" id="CHEBI:74454"/>
        <dbReference type="ChEBI" id="CHEBI:74455"/>
        <dbReference type="EC" id="2.1.1.61"/>
    </reaction>
</comment>
<evidence type="ECO:0000313" key="13">
    <source>
        <dbReference type="EMBL" id="GGX60647.1"/>
    </source>
</evidence>
<dbReference type="InterPro" id="IPR029063">
    <property type="entry name" value="SAM-dependent_MTases_sf"/>
</dbReference>
<evidence type="ECO:0000256" key="10">
    <source>
        <dbReference type="HAMAP-Rule" id="MF_01102"/>
    </source>
</evidence>
<dbReference type="Proteomes" id="UP000626148">
    <property type="component" value="Unassembled WGS sequence"/>
</dbReference>
<keyword evidence="1 10" id="KW-0963">Cytoplasm</keyword>
<keyword evidence="9 10" id="KW-0511">Multifunctional enzyme</keyword>
<feature type="region of interest" description="tRNA (mnm(5)s(2)U34)-methyltransferase" evidence="10">
    <location>
        <begin position="1"/>
        <end position="231"/>
    </location>
</feature>
<keyword evidence="3 10" id="KW-0285">Flavoprotein</keyword>
<evidence type="ECO:0000256" key="5">
    <source>
        <dbReference type="ARBA" id="ARBA00022691"/>
    </source>
</evidence>
<dbReference type="InterPro" id="IPR017610">
    <property type="entry name" value="tRNA_S-uridine_synth_MnmC_C"/>
</dbReference>
<evidence type="ECO:0000256" key="9">
    <source>
        <dbReference type="ARBA" id="ARBA00023268"/>
    </source>
</evidence>
<evidence type="ECO:0000256" key="3">
    <source>
        <dbReference type="ARBA" id="ARBA00022630"/>
    </source>
</evidence>
<evidence type="ECO:0000256" key="1">
    <source>
        <dbReference type="ARBA" id="ARBA00022490"/>
    </source>
</evidence>
<feature type="region of interest" description="FAD-dependent cmnm(5)s(2)U34 oxidoreductase" evidence="10">
    <location>
        <begin position="261"/>
        <end position="653"/>
    </location>
</feature>
<evidence type="ECO:0000259" key="12">
    <source>
        <dbReference type="Pfam" id="PF05430"/>
    </source>
</evidence>
<keyword evidence="6 10" id="KW-0819">tRNA processing</keyword>
<reference evidence="13" key="2">
    <citation type="submission" date="2020-09" db="EMBL/GenBank/DDBJ databases">
        <authorList>
            <person name="Sun Q."/>
            <person name="Kim S."/>
        </authorList>
    </citation>
    <scope>NUCLEOTIDE SEQUENCE</scope>
    <source>
        <strain evidence="13">KCTC 22169</strain>
    </source>
</reference>
<accession>A0A918KFS3</accession>
<feature type="domain" description="FAD dependent oxidoreductase" evidence="11">
    <location>
        <begin position="258"/>
        <end position="622"/>
    </location>
</feature>
<dbReference type="Gene3D" id="3.50.50.60">
    <property type="entry name" value="FAD/NAD(P)-binding domain"/>
    <property type="match status" value="1"/>
</dbReference>
<organism evidence="13 14">
    <name type="scientific">Saccharospirillum salsuginis</name>
    <dbReference type="NCBI Taxonomy" id="418750"/>
    <lineage>
        <taxon>Bacteria</taxon>
        <taxon>Pseudomonadati</taxon>
        <taxon>Pseudomonadota</taxon>
        <taxon>Gammaproteobacteria</taxon>
        <taxon>Oceanospirillales</taxon>
        <taxon>Saccharospirillaceae</taxon>
        <taxon>Saccharospirillum</taxon>
    </lineage>
</organism>
<evidence type="ECO:0000256" key="7">
    <source>
        <dbReference type="ARBA" id="ARBA00022827"/>
    </source>
</evidence>
<keyword evidence="4 10" id="KW-0808">Transferase</keyword>
<dbReference type="InterPro" id="IPR036188">
    <property type="entry name" value="FAD/NAD-bd_sf"/>
</dbReference>
<comment type="similarity">
    <text evidence="10">In the C-terminal section; belongs to the DAO family.</text>
</comment>